<gene>
    <name evidence="2" type="ORF">GDO81_015598</name>
</gene>
<evidence type="ECO:0000256" key="1">
    <source>
        <dbReference type="SAM" id="Phobius"/>
    </source>
</evidence>
<keyword evidence="1" id="KW-1133">Transmembrane helix</keyword>
<evidence type="ECO:0000313" key="3">
    <source>
        <dbReference type="Proteomes" id="UP000824782"/>
    </source>
</evidence>
<name>A0AAV7AQ55_ENGPU</name>
<keyword evidence="1" id="KW-0472">Membrane</keyword>
<sequence>MHCANSHCVYLPAAPIQELCQPYFHHTYPEALPCHAPPDFHIFWYIVLLHVSTTVLMFHHIVHLHIYTTTFRLSRHVVLLQVSIRLHVHISIVGAFRMSHFYKEPTTSFPTKSL</sequence>
<dbReference type="AlphaFoldDB" id="A0AAV7AQ55"/>
<keyword evidence="1" id="KW-0812">Transmembrane</keyword>
<dbReference type="EMBL" id="WNYA01000007">
    <property type="protein sequence ID" value="KAG8562124.1"/>
    <property type="molecule type" value="Genomic_DNA"/>
</dbReference>
<dbReference type="Proteomes" id="UP000824782">
    <property type="component" value="Unassembled WGS sequence"/>
</dbReference>
<organism evidence="2 3">
    <name type="scientific">Engystomops pustulosus</name>
    <name type="common">Tungara frog</name>
    <name type="synonym">Physalaemus pustulosus</name>
    <dbReference type="NCBI Taxonomy" id="76066"/>
    <lineage>
        <taxon>Eukaryota</taxon>
        <taxon>Metazoa</taxon>
        <taxon>Chordata</taxon>
        <taxon>Craniata</taxon>
        <taxon>Vertebrata</taxon>
        <taxon>Euteleostomi</taxon>
        <taxon>Amphibia</taxon>
        <taxon>Batrachia</taxon>
        <taxon>Anura</taxon>
        <taxon>Neobatrachia</taxon>
        <taxon>Hyloidea</taxon>
        <taxon>Leptodactylidae</taxon>
        <taxon>Leiuperinae</taxon>
        <taxon>Engystomops</taxon>
    </lineage>
</organism>
<evidence type="ECO:0000313" key="2">
    <source>
        <dbReference type="EMBL" id="KAG8562124.1"/>
    </source>
</evidence>
<reference evidence="2" key="1">
    <citation type="thesis" date="2020" institute="ProQuest LLC" country="789 East Eisenhower Parkway, Ann Arbor, MI, USA">
        <title>Comparative Genomics and Chromosome Evolution.</title>
        <authorList>
            <person name="Mudd A.B."/>
        </authorList>
    </citation>
    <scope>NUCLEOTIDE SEQUENCE</scope>
    <source>
        <strain evidence="2">237g6f4</strain>
        <tissue evidence="2">Blood</tissue>
    </source>
</reference>
<keyword evidence="3" id="KW-1185">Reference proteome</keyword>
<feature type="transmembrane region" description="Helical" evidence="1">
    <location>
        <begin position="42"/>
        <end position="62"/>
    </location>
</feature>
<protein>
    <submittedName>
        <fullName evidence="2">Uncharacterized protein</fullName>
    </submittedName>
</protein>
<comment type="caution">
    <text evidence="2">The sequence shown here is derived from an EMBL/GenBank/DDBJ whole genome shotgun (WGS) entry which is preliminary data.</text>
</comment>
<accession>A0AAV7AQ55</accession>
<proteinExistence type="predicted"/>